<evidence type="ECO:0000259" key="4">
    <source>
        <dbReference type="PROSITE" id="PS51671"/>
    </source>
</evidence>
<dbReference type="InterPro" id="IPR051257">
    <property type="entry name" value="Diverse_CBS-Domain"/>
</dbReference>
<evidence type="ECO:0000259" key="3">
    <source>
        <dbReference type="PROSITE" id="PS51371"/>
    </source>
</evidence>
<gene>
    <name evidence="5" type="ORF">SAMN05660462_02045</name>
</gene>
<evidence type="ECO:0000313" key="5">
    <source>
        <dbReference type="EMBL" id="SDZ15822.1"/>
    </source>
</evidence>
<dbReference type="Gene3D" id="3.10.580.10">
    <property type="entry name" value="CBS-domain"/>
    <property type="match status" value="1"/>
</dbReference>
<dbReference type="SUPFAM" id="SSF55021">
    <property type="entry name" value="ACT-like"/>
    <property type="match status" value="1"/>
</dbReference>
<reference evidence="5 6" key="1">
    <citation type="submission" date="2016-10" db="EMBL/GenBank/DDBJ databases">
        <authorList>
            <person name="de Groot N.N."/>
        </authorList>
    </citation>
    <scope>NUCLEOTIDE SEQUENCE [LARGE SCALE GENOMIC DNA]</scope>
    <source>
        <strain evidence="5 6">DSM 21650</strain>
    </source>
</reference>
<evidence type="ECO:0000256" key="1">
    <source>
        <dbReference type="ARBA" id="ARBA00023122"/>
    </source>
</evidence>
<keyword evidence="1 2" id="KW-0129">CBS domain</keyword>
<feature type="domain" description="ACT" evidence="4">
    <location>
        <begin position="141"/>
        <end position="211"/>
    </location>
</feature>
<sequence>MYVKNHMLSKDKLIMLQGEENISSALDKITKGDFLSLPVLDGEKFIGILMKEKIFRHYFEEGYTDKEKYLNETKVKDLCRTSNLKTIKENDFIENASYLLNEFRIPFLPVLNDKGVFRGILTHSSIFNAFSEIFGLNEGTRIVINVFDIPGQIAKLTETIRKANVNIANFAVMDAKVMDVYKVVLRVDTKEVDGLIEKIEKAGFKVSEVNK</sequence>
<dbReference type="PANTHER" id="PTHR43080">
    <property type="entry name" value="CBS DOMAIN-CONTAINING PROTEIN CBSX3, MITOCHONDRIAL"/>
    <property type="match status" value="1"/>
</dbReference>
<organism evidence="5 6">
    <name type="scientific">Proteiniborus ethanoligenes</name>
    <dbReference type="NCBI Taxonomy" id="415015"/>
    <lineage>
        <taxon>Bacteria</taxon>
        <taxon>Bacillati</taxon>
        <taxon>Bacillota</taxon>
        <taxon>Clostridia</taxon>
        <taxon>Eubacteriales</taxon>
        <taxon>Proteiniborus</taxon>
    </lineage>
</organism>
<dbReference type="PROSITE" id="PS51371">
    <property type="entry name" value="CBS"/>
    <property type="match status" value="2"/>
</dbReference>
<dbReference type="Proteomes" id="UP000198625">
    <property type="component" value="Unassembled WGS sequence"/>
</dbReference>
<dbReference type="InterPro" id="IPR045865">
    <property type="entry name" value="ACT-like_dom_sf"/>
</dbReference>
<dbReference type="PIRSF" id="PIRSF035040">
    <property type="entry name" value="UCP035040_CBS_Lmo0553"/>
    <property type="match status" value="1"/>
</dbReference>
<dbReference type="InterPro" id="IPR046342">
    <property type="entry name" value="CBS_dom_sf"/>
</dbReference>
<dbReference type="Pfam" id="PF22190">
    <property type="entry name" value="TTHA0829-like_ACT"/>
    <property type="match status" value="1"/>
</dbReference>
<dbReference type="PANTHER" id="PTHR43080:SF11">
    <property type="entry name" value="CBS DOMAIN CONTAINING PROTEIN"/>
    <property type="match status" value="1"/>
</dbReference>
<evidence type="ECO:0000256" key="2">
    <source>
        <dbReference type="PROSITE-ProRule" id="PRU00703"/>
    </source>
</evidence>
<dbReference type="STRING" id="415015.SAMN05660462_02045"/>
<accession>A0A1H3QQF6</accession>
<dbReference type="Pfam" id="PF00571">
    <property type="entry name" value="CBS"/>
    <property type="match status" value="2"/>
</dbReference>
<dbReference type="EMBL" id="FNQE01000022">
    <property type="protein sequence ID" value="SDZ15822.1"/>
    <property type="molecule type" value="Genomic_DNA"/>
</dbReference>
<protein>
    <submittedName>
        <fullName evidence="5">Acetoin utilization protein AcuB</fullName>
    </submittedName>
</protein>
<dbReference type="InterPro" id="IPR017036">
    <property type="entry name" value="Lmo0553-like"/>
</dbReference>
<dbReference type="AlphaFoldDB" id="A0A1H3QQF6"/>
<keyword evidence="6" id="KW-1185">Reference proteome</keyword>
<dbReference type="Gene3D" id="3.30.70.260">
    <property type="match status" value="1"/>
</dbReference>
<feature type="domain" description="CBS" evidence="3">
    <location>
        <begin position="80"/>
        <end position="138"/>
    </location>
</feature>
<dbReference type="SMART" id="SM00116">
    <property type="entry name" value="CBS"/>
    <property type="match status" value="2"/>
</dbReference>
<dbReference type="InterPro" id="IPR002912">
    <property type="entry name" value="ACT_dom"/>
</dbReference>
<feature type="domain" description="CBS" evidence="3">
    <location>
        <begin position="7"/>
        <end position="66"/>
    </location>
</feature>
<evidence type="ECO:0000313" key="6">
    <source>
        <dbReference type="Proteomes" id="UP000198625"/>
    </source>
</evidence>
<dbReference type="SUPFAM" id="SSF54631">
    <property type="entry name" value="CBS-domain pair"/>
    <property type="match status" value="1"/>
</dbReference>
<dbReference type="InterPro" id="IPR000644">
    <property type="entry name" value="CBS_dom"/>
</dbReference>
<dbReference type="PROSITE" id="PS51671">
    <property type="entry name" value="ACT"/>
    <property type="match status" value="1"/>
</dbReference>
<proteinExistence type="predicted"/>
<name>A0A1H3QQF6_9FIRM</name>
<dbReference type="CDD" id="cd02205">
    <property type="entry name" value="CBS_pair_SF"/>
    <property type="match status" value="1"/>
</dbReference>
<dbReference type="RefSeq" id="WP_091730725.1">
    <property type="nucleotide sequence ID" value="NZ_FNQE01000022.1"/>
</dbReference>